<dbReference type="CDD" id="cd00067">
    <property type="entry name" value="GAL4"/>
    <property type="match status" value="1"/>
</dbReference>
<dbReference type="InterPro" id="IPR001138">
    <property type="entry name" value="Zn2Cys6_DnaBD"/>
</dbReference>
<dbReference type="Gene3D" id="4.10.240.10">
    <property type="entry name" value="Zn(2)-C6 fungal-type DNA-binding domain"/>
    <property type="match status" value="1"/>
</dbReference>
<evidence type="ECO:0000256" key="3">
    <source>
        <dbReference type="ARBA" id="ARBA00023125"/>
    </source>
</evidence>
<evidence type="ECO:0000256" key="4">
    <source>
        <dbReference type="ARBA" id="ARBA00023163"/>
    </source>
</evidence>
<dbReference type="Pfam" id="PF00172">
    <property type="entry name" value="Zn_clus"/>
    <property type="match status" value="1"/>
</dbReference>
<name>A0AAD6CYY3_9EURO</name>
<dbReference type="GO" id="GO:0000981">
    <property type="term" value="F:DNA-binding transcription factor activity, RNA polymerase II-specific"/>
    <property type="evidence" value="ECO:0007669"/>
    <property type="project" value="InterPro"/>
</dbReference>
<dbReference type="InterPro" id="IPR036864">
    <property type="entry name" value="Zn2-C6_fun-type_DNA-bd_sf"/>
</dbReference>
<gene>
    <name evidence="7" type="ORF">N7494_003565</name>
</gene>
<keyword evidence="3" id="KW-0238">DNA-binding</keyword>
<accession>A0AAD6CYY3</accession>
<dbReference type="GO" id="GO:0008270">
    <property type="term" value="F:zinc ion binding"/>
    <property type="evidence" value="ECO:0007669"/>
    <property type="project" value="InterPro"/>
</dbReference>
<keyword evidence="5" id="KW-0539">Nucleus</keyword>
<dbReference type="PANTHER" id="PTHR37534">
    <property type="entry name" value="TRANSCRIPTIONAL ACTIVATOR PROTEIN UGA3"/>
    <property type="match status" value="1"/>
</dbReference>
<dbReference type="SMART" id="SM00066">
    <property type="entry name" value="GAL4"/>
    <property type="match status" value="1"/>
</dbReference>
<evidence type="ECO:0000259" key="6">
    <source>
        <dbReference type="PROSITE" id="PS50048"/>
    </source>
</evidence>
<proteinExistence type="predicted"/>
<evidence type="ECO:0000256" key="5">
    <source>
        <dbReference type="ARBA" id="ARBA00023242"/>
    </source>
</evidence>
<dbReference type="PROSITE" id="PS50048">
    <property type="entry name" value="ZN2_CY6_FUNGAL_2"/>
    <property type="match status" value="1"/>
</dbReference>
<feature type="domain" description="Zn(2)-C6 fungal-type" evidence="6">
    <location>
        <begin position="8"/>
        <end position="38"/>
    </location>
</feature>
<evidence type="ECO:0000313" key="8">
    <source>
        <dbReference type="Proteomes" id="UP001220324"/>
    </source>
</evidence>
<evidence type="ECO:0000256" key="1">
    <source>
        <dbReference type="ARBA" id="ARBA00004123"/>
    </source>
</evidence>
<dbReference type="GO" id="GO:0003677">
    <property type="term" value="F:DNA binding"/>
    <property type="evidence" value="ECO:0007669"/>
    <property type="project" value="UniProtKB-KW"/>
</dbReference>
<evidence type="ECO:0000313" key="7">
    <source>
        <dbReference type="EMBL" id="KAJ5545980.1"/>
    </source>
</evidence>
<dbReference type="InterPro" id="IPR021858">
    <property type="entry name" value="Fun_TF"/>
</dbReference>
<dbReference type="EMBL" id="JAQIZZ010000003">
    <property type="protein sequence ID" value="KAJ5545980.1"/>
    <property type="molecule type" value="Genomic_DNA"/>
</dbReference>
<keyword evidence="4" id="KW-0804">Transcription</keyword>
<protein>
    <recommendedName>
        <fullName evidence="6">Zn(2)-C6 fungal-type domain-containing protein</fullName>
    </recommendedName>
</protein>
<dbReference type="AlphaFoldDB" id="A0AAD6CYY3"/>
<dbReference type="Pfam" id="PF11951">
    <property type="entry name" value="Fungal_trans_2"/>
    <property type="match status" value="1"/>
</dbReference>
<reference evidence="7 8" key="1">
    <citation type="journal article" date="2023" name="IMA Fungus">
        <title>Comparative genomic study of the Penicillium genus elucidates a diverse pangenome and 15 lateral gene transfer events.</title>
        <authorList>
            <person name="Petersen C."/>
            <person name="Sorensen T."/>
            <person name="Nielsen M.R."/>
            <person name="Sondergaard T.E."/>
            <person name="Sorensen J.L."/>
            <person name="Fitzpatrick D.A."/>
            <person name="Frisvad J.C."/>
            <person name="Nielsen K.L."/>
        </authorList>
    </citation>
    <scope>NUCLEOTIDE SEQUENCE [LARGE SCALE GENOMIC DNA]</scope>
    <source>
        <strain evidence="7 8">IBT 35679</strain>
    </source>
</reference>
<keyword evidence="2" id="KW-0805">Transcription regulation</keyword>
<sequence>MGSRSRLGCLSCRRRKKKCDEQKPICTACLRNSLGCLWPDSSPQGGLTPQLQALDTRAIEDARALAFVAHPNFPIGSIPSCPSNFALPGSISSVSQTWRLLDHYLKDTANRLSCLQDGQNPFLHTLLPAALNDELLMNSILALSGAHMMQRIPQLDREMQTLTWLSYNRALKQLRAALSTDFSAGTSVDAAWRALLVISIFYLLEATRGTDHKAMQRHLDGAHHLMAYAVRSASSPTQSSIIPLTTELYVYNSSLASFTTNCPPISLSISSISPPTVPANIDGVMCGCAYELFTYVPRVSTLLWDFVSHDPKLPRNDLITQYHEISAQIRAWEPYSEQSGMVACAELYQRSLLLLLDSQFAGDETQIDIEQAFESLELLLARLPPTSPIATTATWPLFCVRDNRLPWPP</sequence>
<dbReference type="Proteomes" id="UP001220324">
    <property type="component" value="Unassembled WGS sequence"/>
</dbReference>
<dbReference type="PANTHER" id="PTHR37534:SF46">
    <property type="entry name" value="ZN(II)2CYS6 TRANSCRIPTION FACTOR (EUROFUNG)"/>
    <property type="match status" value="1"/>
</dbReference>
<dbReference type="GO" id="GO:0005634">
    <property type="term" value="C:nucleus"/>
    <property type="evidence" value="ECO:0007669"/>
    <property type="project" value="UniProtKB-SubCell"/>
</dbReference>
<organism evidence="7 8">
    <name type="scientific">Penicillium frequentans</name>
    <dbReference type="NCBI Taxonomy" id="3151616"/>
    <lineage>
        <taxon>Eukaryota</taxon>
        <taxon>Fungi</taxon>
        <taxon>Dikarya</taxon>
        <taxon>Ascomycota</taxon>
        <taxon>Pezizomycotina</taxon>
        <taxon>Eurotiomycetes</taxon>
        <taxon>Eurotiomycetidae</taxon>
        <taxon>Eurotiales</taxon>
        <taxon>Aspergillaceae</taxon>
        <taxon>Penicillium</taxon>
    </lineage>
</organism>
<dbReference type="PROSITE" id="PS00463">
    <property type="entry name" value="ZN2_CY6_FUNGAL_1"/>
    <property type="match status" value="1"/>
</dbReference>
<dbReference type="SUPFAM" id="SSF57701">
    <property type="entry name" value="Zn2/Cys6 DNA-binding domain"/>
    <property type="match status" value="1"/>
</dbReference>
<comment type="caution">
    <text evidence="7">The sequence shown here is derived from an EMBL/GenBank/DDBJ whole genome shotgun (WGS) entry which is preliminary data.</text>
</comment>
<evidence type="ECO:0000256" key="2">
    <source>
        <dbReference type="ARBA" id="ARBA00023015"/>
    </source>
</evidence>
<comment type="subcellular location">
    <subcellularLocation>
        <location evidence="1">Nucleus</location>
    </subcellularLocation>
</comment>
<keyword evidence="8" id="KW-1185">Reference proteome</keyword>